<accession>A0AAU9VLL2</accession>
<keyword evidence="2" id="KW-1185">Reference proteome</keyword>
<dbReference type="Proteomes" id="UP001159428">
    <property type="component" value="Unassembled WGS sequence"/>
</dbReference>
<evidence type="ECO:0000313" key="1">
    <source>
        <dbReference type="EMBL" id="CAH3031563.1"/>
    </source>
</evidence>
<proteinExistence type="predicted"/>
<organism evidence="1 2">
    <name type="scientific">Pocillopora meandrina</name>
    <dbReference type="NCBI Taxonomy" id="46732"/>
    <lineage>
        <taxon>Eukaryota</taxon>
        <taxon>Metazoa</taxon>
        <taxon>Cnidaria</taxon>
        <taxon>Anthozoa</taxon>
        <taxon>Hexacorallia</taxon>
        <taxon>Scleractinia</taxon>
        <taxon>Astrocoeniina</taxon>
        <taxon>Pocilloporidae</taxon>
        <taxon>Pocillopora</taxon>
    </lineage>
</organism>
<dbReference type="AlphaFoldDB" id="A0AAU9VLL2"/>
<comment type="caution">
    <text evidence="1">The sequence shown here is derived from an EMBL/GenBank/DDBJ whole genome shotgun (WGS) entry which is preliminary data.</text>
</comment>
<protein>
    <submittedName>
        <fullName evidence="1">Uncharacterized protein</fullName>
    </submittedName>
</protein>
<evidence type="ECO:0000313" key="2">
    <source>
        <dbReference type="Proteomes" id="UP001159428"/>
    </source>
</evidence>
<reference evidence="1 2" key="1">
    <citation type="submission" date="2022-05" db="EMBL/GenBank/DDBJ databases">
        <authorList>
            <consortium name="Genoscope - CEA"/>
            <person name="William W."/>
        </authorList>
    </citation>
    <scope>NUCLEOTIDE SEQUENCE [LARGE SCALE GENOMIC DNA]</scope>
</reference>
<name>A0AAU9VLL2_9CNID</name>
<dbReference type="EMBL" id="CALNXJ010000001">
    <property type="protein sequence ID" value="CAH3031563.1"/>
    <property type="molecule type" value="Genomic_DNA"/>
</dbReference>
<sequence>MEPTAVIAYANITKQGKINLFPSGLIIDPLGCTLDCKVYDMEAKEEGLVPYGLLEFKVVEEGFVDFRNVQIFINQS</sequence>
<gene>
    <name evidence="1" type="ORF">PMEA_00000277</name>
</gene>